<dbReference type="Pfam" id="PF13439">
    <property type="entry name" value="Glyco_transf_4"/>
    <property type="match status" value="1"/>
</dbReference>
<comment type="caution">
    <text evidence="4">The sequence shown here is derived from an EMBL/GenBank/DDBJ whole genome shotgun (WGS) entry which is preliminary data.</text>
</comment>
<keyword evidence="1" id="KW-0808">Transferase</keyword>
<reference evidence="5" key="1">
    <citation type="journal article" date="2022" name="Microbiol. Resour. Announc.">
        <title>Draft Genome Sequence of a Methanogenic Archaeon from West Spitsbergen Permafrost.</title>
        <authorList>
            <person name="Trubitsyn V."/>
            <person name="Rivkina E."/>
            <person name="Shcherbakova V."/>
        </authorList>
    </citation>
    <scope>NUCLEOTIDE SEQUENCE [LARGE SCALE GENOMIC DNA]</scope>
    <source>
        <strain evidence="5">VT</strain>
    </source>
</reference>
<dbReference type="SUPFAM" id="SSF53756">
    <property type="entry name" value="UDP-Glycosyltransferase/glycogen phosphorylase"/>
    <property type="match status" value="1"/>
</dbReference>
<feature type="domain" description="Glycosyl transferase family 1" evidence="2">
    <location>
        <begin position="152"/>
        <end position="314"/>
    </location>
</feature>
<dbReference type="GO" id="GO:0016757">
    <property type="term" value="F:glycosyltransferase activity"/>
    <property type="evidence" value="ECO:0007669"/>
    <property type="project" value="InterPro"/>
</dbReference>
<dbReference type="Proteomes" id="UP000825933">
    <property type="component" value="Unassembled WGS sequence"/>
</dbReference>
<dbReference type="InterPro" id="IPR001296">
    <property type="entry name" value="Glyco_trans_1"/>
</dbReference>
<sequence>MKKKGIECDVCSPTGPDIKIGNIGKYGRISLLYFWFKVSKYFKNKKNDYDIVWLHNPLFITENPFKKCLVTIHSTSQGKIEKRIYPLHLHFYYLFSSIIDSYCIKKINNEILFTVIDPSVKSELVKININGDKIKYIPNGVNTHLFRPKNNKKFLRNKFKIPENNIVILSLGRFNEHKQPLELIRIFSKLSAKINNLTLLMAGTGELLKNSKTLVKDEELNNVRFLGQVHHMDTPNVYACSDYYIMTSKYEGQPLTLLEAMASGLKCIVSEIPNISLITDAADCGITINVENTEYAANDIINYLKSDNKRHSENARNFAVQNHDWEKIADLYLEQFSKV</sequence>
<dbReference type="EMBL" id="JAIOUQ010000010">
    <property type="protein sequence ID" value="MBZ2166313.1"/>
    <property type="molecule type" value="Genomic_DNA"/>
</dbReference>
<dbReference type="PANTHER" id="PTHR46401:SF2">
    <property type="entry name" value="GLYCOSYLTRANSFERASE WBBK-RELATED"/>
    <property type="match status" value="1"/>
</dbReference>
<evidence type="ECO:0000313" key="5">
    <source>
        <dbReference type="Proteomes" id="UP000825933"/>
    </source>
</evidence>
<gene>
    <name evidence="4" type="ORF">K8N75_09715</name>
</gene>
<dbReference type="Pfam" id="PF00534">
    <property type="entry name" value="Glycos_transf_1"/>
    <property type="match status" value="1"/>
</dbReference>
<evidence type="ECO:0000259" key="3">
    <source>
        <dbReference type="Pfam" id="PF13439"/>
    </source>
</evidence>
<evidence type="ECO:0000313" key="4">
    <source>
        <dbReference type="EMBL" id="MBZ2166313.1"/>
    </source>
</evidence>
<dbReference type="Gene3D" id="3.40.50.2000">
    <property type="entry name" value="Glycogen Phosphorylase B"/>
    <property type="match status" value="2"/>
</dbReference>
<dbReference type="AlphaFoldDB" id="A0A8T5UZS9"/>
<evidence type="ECO:0000256" key="1">
    <source>
        <dbReference type="ARBA" id="ARBA00022679"/>
    </source>
</evidence>
<evidence type="ECO:0000259" key="2">
    <source>
        <dbReference type="Pfam" id="PF00534"/>
    </source>
</evidence>
<keyword evidence="5" id="KW-1185">Reference proteome</keyword>
<name>A0A8T5UZS9_9EURY</name>
<proteinExistence type="predicted"/>
<protein>
    <submittedName>
        <fullName evidence="4">Glycosyltransferase family 4 protein</fullName>
    </submittedName>
</protein>
<dbReference type="InterPro" id="IPR028098">
    <property type="entry name" value="Glyco_trans_4-like_N"/>
</dbReference>
<accession>A0A8T5UZS9</accession>
<dbReference type="PANTHER" id="PTHR46401">
    <property type="entry name" value="GLYCOSYLTRANSFERASE WBBK-RELATED"/>
    <property type="match status" value="1"/>
</dbReference>
<feature type="domain" description="Glycosyltransferase subfamily 4-like N-terminal" evidence="3">
    <location>
        <begin position="3"/>
        <end position="144"/>
    </location>
</feature>
<organism evidence="4 5">
    <name type="scientific">Methanobacterium spitsbergense</name>
    <dbReference type="NCBI Taxonomy" id="2874285"/>
    <lineage>
        <taxon>Archaea</taxon>
        <taxon>Methanobacteriati</taxon>
        <taxon>Methanobacteriota</taxon>
        <taxon>Methanomada group</taxon>
        <taxon>Methanobacteria</taxon>
        <taxon>Methanobacteriales</taxon>
        <taxon>Methanobacteriaceae</taxon>
        <taxon>Methanobacterium</taxon>
    </lineage>
</organism>
<dbReference type="CDD" id="cd03801">
    <property type="entry name" value="GT4_PimA-like"/>
    <property type="match status" value="1"/>
</dbReference>